<name>A0ABM8VA21_9BACL</name>
<evidence type="ECO:0000313" key="2">
    <source>
        <dbReference type="Proteomes" id="UP000730618"/>
    </source>
</evidence>
<gene>
    <name evidence="1" type="ORF">PAECIP111802_00126</name>
</gene>
<evidence type="ECO:0000313" key="1">
    <source>
        <dbReference type="EMBL" id="CAG7614972.1"/>
    </source>
</evidence>
<organism evidence="1 2">
    <name type="scientific">Paenibacillus allorhizosphaerae</name>
    <dbReference type="NCBI Taxonomy" id="2849866"/>
    <lineage>
        <taxon>Bacteria</taxon>
        <taxon>Bacillati</taxon>
        <taxon>Bacillota</taxon>
        <taxon>Bacilli</taxon>
        <taxon>Bacillales</taxon>
        <taxon>Paenibacillaceae</taxon>
        <taxon>Paenibacillus</taxon>
    </lineage>
</organism>
<protein>
    <recommendedName>
        <fullName evidence="3">Chromosome partitioning protein ParB</fullName>
    </recommendedName>
</protein>
<proteinExistence type="predicted"/>
<dbReference type="EMBL" id="CAJVCE010000001">
    <property type="protein sequence ID" value="CAG7614972.1"/>
    <property type="molecule type" value="Genomic_DNA"/>
</dbReference>
<accession>A0ABM8VA21</accession>
<keyword evidence="2" id="KW-1185">Reference proteome</keyword>
<evidence type="ECO:0008006" key="3">
    <source>
        <dbReference type="Google" id="ProtNLM"/>
    </source>
</evidence>
<dbReference type="RefSeq" id="WP_218096520.1">
    <property type="nucleotide sequence ID" value="NZ_CAJVCE010000001.1"/>
</dbReference>
<dbReference type="Proteomes" id="UP000730618">
    <property type="component" value="Unassembled WGS sequence"/>
</dbReference>
<reference evidence="1 2" key="1">
    <citation type="submission" date="2021-06" db="EMBL/GenBank/DDBJ databases">
        <authorList>
            <person name="Criscuolo A."/>
        </authorList>
    </citation>
    <scope>NUCLEOTIDE SEQUENCE [LARGE SCALE GENOMIC DNA]</scope>
    <source>
        <strain evidence="2">CIP 111802</strain>
    </source>
</reference>
<sequence length="125" mass="14191">MIEESLAQMKHKHSRMIDGKRHVWDVEKLWKMSENLPVTKVNIDSIKELDQDCWFGFGSTSVPTIRNVASHCKRIIEAKMEYPILFTADGCLIDGGHRIAKALMNGQQEIDAVFIETLPPADLVL</sequence>
<comment type="caution">
    <text evidence="1">The sequence shown here is derived from an EMBL/GenBank/DDBJ whole genome shotgun (WGS) entry which is preliminary data.</text>
</comment>